<evidence type="ECO:0000256" key="2">
    <source>
        <dbReference type="ARBA" id="ARBA00022679"/>
    </source>
</evidence>
<dbReference type="InterPro" id="IPR010280">
    <property type="entry name" value="U5_MeTrfase_fam"/>
</dbReference>
<feature type="binding site" evidence="5">
    <location>
        <position position="255"/>
    </location>
    <ligand>
        <name>S-adenosyl-L-methionine</name>
        <dbReference type="ChEBI" id="CHEBI:59789"/>
    </ligand>
</feature>
<dbReference type="GO" id="GO:0070475">
    <property type="term" value="P:rRNA base methylation"/>
    <property type="evidence" value="ECO:0007669"/>
    <property type="project" value="TreeGrafter"/>
</dbReference>
<dbReference type="SUPFAM" id="SSF50249">
    <property type="entry name" value="Nucleic acid-binding proteins"/>
    <property type="match status" value="1"/>
</dbReference>
<dbReference type="GO" id="GO:0051536">
    <property type="term" value="F:iron-sulfur cluster binding"/>
    <property type="evidence" value="ECO:0007669"/>
    <property type="project" value="UniProtKB-KW"/>
</dbReference>
<evidence type="ECO:0000256" key="4">
    <source>
        <dbReference type="ARBA" id="ARBA00023014"/>
    </source>
</evidence>
<comment type="caution">
    <text evidence="5">Lacks conserved residue(s) required for the propagation of feature annotation.</text>
</comment>
<evidence type="ECO:0000256" key="1">
    <source>
        <dbReference type="ARBA" id="ARBA00022603"/>
    </source>
</evidence>
<dbReference type="PANTHER" id="PTHR11061">
    <property type="entry name" value="RNA M5U METHYLTRANSFERASE"/>
    <property type="match status" value="1"/>
</dbReference>
<dbReference type="PROSITE" id="PS51687">
    <property type="entry name" value="SAM_MT_RNA_M5U"/>
    <property type="match status" value="1"/>
</dbReference>
<evidence type="ECO:0000259" key="6">
    <source>
        <dbReference type="PROSITE" id="PS50926"/>
    </source>
</evidence>
<dbReference type="Pfam" id="PF01938">
    <property type="entry name" value="TRAM"/>
    <property type="match status" value="1"/>
</dbReference>
<dbReference type="Gene3D" id="2.40.50.1070">
    <property type="match status" value="1"/>
</dbReference>
<feature type="binding site" evidence="5">
    <location>
        <position position="306"/>
    </location>
    <ligand>
        <name>S-adenosyl-L-methionine</name>
        <dbReference type="ChEBI" id="CHEBI:59789"/>
    </ligand>
</feature>
<dbReference type="InterPro" id="IPR029063">
    <property type="entry name" value="SAM-dependent_MTases_sf"/>
</dbReference>
<organism evidence="7 8">
    <name type="scientific">Neoroseomonas lacus</name>
    <dbReference type="NCBI Taxonomy" id="287609"/>
    <lineage>
        <taxon>Bacteria</taxon>
        <taxon>Pseudomonadati</taxon>
        <taxon>Pseudomonadota</taxon>
        <taxon>Alphaproteobacteria</taxon>
        <taxon>Acetobacterales</taxon>
        <taxon>Acetobacteraceae</taxon>
        <taxon>Neoroseomonas</taxon>
    </lineage>
</organism>
<dbReference type="Gene3D" id="2.40.50.140">
    <property type="entry name" value="Nucleic acid-binding proteins"/>
    <property type="match status" value="1"/>
</dbReference>
<comment type="similarity">
    <text evidence="5">Belongs to the class I-like SAM-binding methyltransferase superfamily. RNA M5U methyltransferase family.</text>
</comment>
<keyword evidence="4" id="KW-0408">Iron</keyword>
<sequence>MRLTVTAIGAGGDGIARTEAGPVFIPRALPGEVVEARLIGKRGDGQAGVVEAILTPSPDRVAPPCPHFEQGCGGCAVQHWAPAAQAGWKRDRLREALARAGYPDAAVAETMTTPPGRRRRADFAVRRGPDGVALGFHLAGSAQLLDLAGCTVLDPRITALIGPLREMLRRLAALRRDGSVVVNLLDTGPDLVLRTDGPLTAAERVTLAHFATQAGIPRIAWALKDGVAEVAVQSGPATILLSGAELTPAPGAFLQASPEGEAAIIAAVLAALPARLVGRGRIADLHAGLGTLSVPLAARGRVTAFESEASAVAALGTAAGRAGVRVTAQRRDLDRQPLTVAELAGFAAVVLDPPYGGAPEQVPLLARSAVPVVIYVSCNPAALARDAKAFAQAGWALSAATPIDQFVHSAQLEAVVAFTRTPQRGSMRDR</sequence>
<dbReference type="PROSITE" id="PS50926">
    <property type="entry name" value="TRAM"/>
    <property type="match status" value="1"/>
</dbReference>
<dbReference type="EMBL" id="BMKW01000004">
    <property type="protein sequence ID" value="GGJ13577.1"/>
    <property type="molecule type" value="Genomic_DNA"/>
</dbReference>
<dbReference type="GO" id="GO:0070041">
    <property type="term" value="F:rRNA (uridine-C5-)-methyltransferase activity"/>
    <property type="evidence" value="ECO:0007669"/>
    <property type="project" value="TreeGrafter"/>
</dbReference>
<dbReference type="Proteomes" id="UP000661507">
    <property type="component" value="Unassembled WGS sequence"/>
</dbReference>
<dbReference type="Pfam" id="PF05958">
    <property type="entry name" value="tRNA_U5-meth_tr"/>
    <property type="match status" value="1"/>
</dbReference>
<feature type="domain" description="TRAM" evidence="6">
    <location>
        <begin position="1"/>
        <end position="52"/>
    </location>
</feature>
<keyword evidence="4" id="KW-0411">Iron-sulfur</keyword>
<dbReference type="Gene3D" id="3.40.50.150">
    <property type="entry name" value="Vaccinia Virus protein VP39"/>
    <property type="match status" value="1"/>
</dbReference>
<keyword evidence="3 5" id="KW-0949">S-adenosyl-L-methionine</keyword>
<keyword evidence="8" id="KW-1185">Reference proteome</keyword>
<dbReference type="SUPFAM" id="SSF53335">
    <property type="entry name" value="S-adenosyl-L-methionine-dependent methyltransferases"/>
    <property type="match status" value="1"/>
</dbReference>
<evidence type="ECO:0000313" key="8">
    <source>
        <dbReference type="Proteomes" id="UP000661507"/>
    </source>
</evidence>
<accession>A0A917KIF5</accession>
<name>A0A917KIF5_9PROT</name>
<evidence type="ECO:0000256" key="5">
    <source>
        <dbReference type="PROSITE-ProRule" id="PRU01024"/>
    </source>
</evidence>
<feature type="binding site" evidence="5">
    <location>
        <position position="352"/>
    </location>
    <ligand>
        <name>S-adenosyl-L-methionine</name>
        <dbReference type="ChEBI" id="CHEBI:59789"/>
    </ligand>
</feature>
<evidence type="ECO:0000313" key="7">
    <source>
        <dbReference type="EMBL" id="GGJ13577.1"/>
    </source>
</evidence>
<dbReference type="RefSeq" id="WP_188966987.1">
    <property type="nucleotide sequence ID" value="NZ_BMKW01000004.1"/>
</dbReference>
<dbReference type="InterPro" id="IPR002792">
    <property type="entry name" value="TRAM_dom"/>
</dbReference>
<proteinExistence type="inferred from homology"/>
<gene>
    <name evidence="7" type="ORF">GCM10011320_21000</name>
</gene>
<reference evidence="7" key="2">
    <citation type="submission" date="2020-09" db="EMBL/GenBank/DDBJ databases">
        <authorList>
            <person name="Sun Q."/>
            <person name="Zhou Y."/>
        </authorList>
    </citation>
    <scope>NUCLEOTIDE SEQUENCE</scope>
    <source>
        <strain evidence="7">CGMCC 1.3617</strain>
    </source>
</reference>
<evidence type="ECO:0000256" key="3">
    <source>
        <dbReference type="ARBA" id="ARBA00022691"/>
    </source>
</evidence>
<feature type="active site" description="Nucleophile" evidence="5">
    <location>
        <position position="378"/>
    </location>
</feature>
<comment type="caution">
    <text evidence="7">The sequence shown here is derived from an EMBL/GenBank/DDBJ whole genome shotgun (WGS) entry which is preliminary data.</text>
</comment>
<dbReference type="InterPro" id="IPR012340">
    <property type="entry name" value="NA-bd_OB-fold"/>
</dbReference>
<dbReference type="AlphaFoldDB" id="A0A917KIF5"/>
<keyword evidence="1 5" id="KW-0489">Methyltransferase</keyword>
<keyword evidence="4" id="KW-0479">Metal-binding</keyword>
<dbReference type="PANTHER" id="PTHR11061:SF30">
    <property type="entry name" value="TRNA (URACIL(54)-C(5))-METHYLTRANSFERASE"/>
    <property type="match status" value="1"/>
</dbReference>
<keyword evidence="2 5" id="KW-0808">Transferase</keyword>
<reference evidence="7" key="1">
    <citation type="journal article" date="2014" name="Int. J. Syst. Evol. Microbiol.">
        <title>Complete genome sequence of Corynebacterium casei LMG S-19264T (=DSM 44701T), isolated from a smear-ripened cheese.</title>
        <authorList>
            <consortium name="US DOE Joint Genome Institute (JGI-PGF)"/>
            <person name="Walter F."/>
            <person name="Albersmeier A."/>
            <person name="Kalinowski J."/>
            <person name="Ruckert C."/>
        </authorList>
    </citation>
    <scope>NUCLEOTIDE SEQUENCE</scope>
    <source>
        <strain evidence="7">CGMCC 1.3617</strain>
    </source>
</reference>
<protein>
    <submittedName>
        <fullName evidence="7">RNA methyltransferase</fullName>
    </submittedName>
</protein>